<protein>
    <recommendedName>
        <fullName evidence="4">Porin</fullName>
    </recommendedName>
</protein>
<reference evidence="2 3" key="1">
    <citation type="submission" date="2014-01" db="EMBL/GenBank/DDBJ databases">
        <title>Roseivivax halodurans JCM 10272 Genome Sequencing.</title>
        <authorList>
            <person name="Lai Q."/>
            <person name="Li G."/>
            <person name="Shao Z."/>
        </authorList>
    </citation>
    <scope>NUCLEOTIDE SEQUENCE [LARGE SCALE GENOMIC DNA]</scope>
    <source>
        <strain evidence="2 3">JCM 10272</strain>
    </source>
</reference>
<keyword evidence="1" id="KW-0732">Signal</keyword>
<evidence type="ECO:0008006" key="4">
    <source>
        <dbReference type="Google" id="ProtNLM"/>
    </source>
</evidence>
<proteinExistence type="predicted"/>
<feature type="signal peptide" evidence="1">
    <location>
        <begin position="1"/>
        <end position="22"/>
    </location>
</feature>
<dbReference type="Proteomes" id="UP000022447">
    <property type="component" value="Unassembled WGS sequence"/>
</dbReference>
<evidence type="ECO:0000256" key="1">
    <source>
        <dbReference type="SAM" id="SignalP"/>
    </source>
</evidence>
<feature type="chain" id="PRO_5004977617" description="Porin" evidence="1">
    <location>
        <begin position="23"/>
        <end position="48"/>
    </location>
</feature>
<accession>X7EFQ1</accession>
<evidence type="ECO:0000313" key="2">
    <source>
        <dbReference type="EMBL" id="ETX14720.1"/>
    </source>
</evidence>
<organism evidence="2 3">
    <name type="scientific">Roseivivax halodurans JCM 10272</name>
    <dbReference type="NCBI Taxonomy" id="1449350"/>
    <lineage>
        <taxon>Bacteria</taxon>
        <taxon>Pseudomonadati</taxon>
        <taxon>Pseudomonadota</taxon>
        <taxon>Alphaproteobacteria</taxon>
        <taxon>Rhodobacterales</taxon>
        <taxon>Roseobacteraceae</taxon>
        <taxon>Roseivivax</taxon>
    </lineage>
</organism>
<name>X7EFQ1_9RHOB</name>
<comment type="caution">
    <text evidence="2">The sequence shown here is derived from an EMBL/GenBank/DDBJ whole genome shotgun (WGS) entry which is preliminary data.</text>
</comment>
<dbReference type="AlphaFoldDB" id="X7EFQ1"/>
<dbReference type="EMBL" id="JALZ01000009">
    <property type="protein sequence ID" value="ETX14720.1"/>
    <property type="molecule type" value="Genomic_DNA"/>
</dbReference>
<keyword evidence="3" id="KW-1185">Reference proteome</keyword>
<dbReference type="RefSeq" id="WP_157577848.1">
    <property type="nucleotide sequence ID" value="NZ_JALZ01000009.1"/>
</dbReference>
<evidence type="ECO:0000313" key="3">
    <source>
        <dbReference type="Proteomes" id="UP000022447"/>
    </source>
</evidence>
<gene>
    <name evidence="2" type="ORF">OCH239_22110</name>
</gene>
<sequence>MKTITLVQAGALVALTILGAYAASGGTPQVEPQPQCSAETCVRPVGEV</sequence>